<evidence type="ECO:0000256" key="13">
    <source>
        <dbReference type="ARBA" id="ARBA00046813"/>
    </source>
</evidence>
<comment type="subcellular location">
    <subcellularLocation>
        <location evidence="2">Secreted</location>
    </subcellularLocation>
</comment>
<dbReference type="InterPro" id="IPR000264">
    <property type="entry name" value="ALB/AFP/VDB"/>
</dbReference>
<evidence type="ECO:0000256" key="2">
    <source>
        <dbReference type="ARBA" id="ARBA00004613"/>
    </source>
</evidence>
<evidence type="ECO:0000256" key="3">
    <source>
        <dbReference type="ARBA" id="ARBA00020134"/>
    </source>
</evidence>
<keyword evidence="10" id="KW-0009">Actin-binding</keyword>
<comment type="function">
    <text evidence="1">Involved in vitamin D transport and storage, scavenging of extracellular G-actin, enhancement of the chemotactic activity of C5 alpha for neutrophils in inflammation and macrophage activation.</text>
</comment>
<feature type="domain" description="Albumin" evidence="15">
    <location>
        <begin position="211"/>
        <end position="396"/>
    </location>
</feature>
<keyword evidence="4" id="KW-0813">Transport</keyword>
<dbReference type="InterPro" id="IPR020858">
    <property type="entry name" value="Serum_albumin-like"/>
</dbReference>
<keyword evidence="5" id="KW-0964">Secreted</keyword>
<dbReference type="GeneID" id="110088685"/>
<dbReference type="PANTHER" id="PTHR11385">
    <property type="entry name" value="SERUM ALBUMIN-RELATED"/>
    <property type="match status" value="1"/>
</dbReference>
<dbReference type="Proteomes" id="UP001652642">
    <property type="component" value="Chromosome 5"/>
</dbReference>
<name>A0ABM5GKK9_9SAUR</name>
<evidence type="ECO:0000256" key="10">
    <source>
        <dbReference type="ARBA" id="ARBA00023203"/>
    </source>
</evidence>
<dbReference type="Pfam" id="PF00273">
    <property type="entry name" value="Serum_albumin"/>
    <property type="match status" value="2"/>
</dbReference>
<evidence type="ECO:0000256" key="5">
    <source>
        <dbReference type="ARBA" id="ARBA00022525"/>
    </source>
</evidence>
<dbReference type="Pfam" id="PF09164">
    <property type="entry name" value="VitD-bind_III"/>
    <property type="match status" value="1"/>
</dbReference>
<evidence type="ECO:0000256" key="14">
    <source>
        <dbReference type="SAM" id="SignalP"/>
    </source>
</evidence>
<feature type="domain" description="Albumin" evidence="15">
    <location>
        <begin position="18"/>
        <end position="210"/>
    </location>
</feature>
<feature type="chain" id="PRO_5046765682" description="Vitamin D-binding protein" evidence="14">
    <location>
        <begin position="19"/>
        <end position="485"/>
    </location>
</feature>
<evidence type="ECO:0000256" key="6">
    <source>
        <dbReference type="ARBA" id="ARBA00022729"/>
    </source>
</evidence>
<reference evidence="17" key="1">
    <citation type="submission" date="2025-08" db="UniProtKB">
        <authorList>
            <consortium name="RefSeq"/>
        </authorList>
    </citation>
    <scope>IDENTIFICATION</scope>
</reference>
<evidence type="ECO:0000313" key="17">
    <source>
        <dbReference type="RefSeq" id="XP_072858192.1"/>
    </source>
</evidence>
<feature type="signal peptide" evidence="14">
    <location>
        <begin position="1"/>
        <end position="18"/>
    </location>
</feature>
<dbReference type="RefSeq" id="XP_072858192.1">
    <property type="nucleotide sequence ID" value="XM_073002091.1"/>
</dbReference>
<evidence type="ECO:0000256" key="12">
    <source>
        <dbReference type="ARBA" id="ARBA00032443"/>
    </source>
</evidence>
<evidence type="ECO:0000259" key="15">
    <source>
        <dbReference type="PROSITE" id="PS51438"/>
    </source>
</evidence>
<keyword evidence="8" id="KW-0848">Vitamin D</keyword>
<comment type="subunit">
    <text evidence="13">Associates with membrane-bound immunoglobulin on the surface of B-lymphocytes and with IgG Fc receptor on the membranes of T-lymphocytes. Interacts with LRP2; the interaction is required for renal uptake of GC in complex with 25-hydroxyvitamin D3.</text>
</comment>
<dbReference type="CDD" id="cd00015">
    <property type="entry name" value="ALBUMIN"/>
    <property type="match status" value="1"/>
</dbReference>
<dbReference type="PANTHER" id="PTHR11385:SF11">
    <property type="entry name" value="VITAMIN D-BINDING PROTEIN"/>
    <property type="match status" value="1"/>
</dbReference>
<keyword evidence="7" id="KW-0677">Repeat</keyword>
<dbReference type="InterPro" id="IPR014760">
    <property type="entry name" value="Serum_albumin_N"/>
</dbReference>
<accession>A0ABM5GKK9</accession>
<dbReference type="InterPro" id="IPR000213">
    <property type="entry name" value="VitD-bd"/>
</dbReference>
<sequence>MKTVAISIFLLVLTYSHALERGKDYFREKVCQEFSLMGKDKFHTVAIALNSKKYSNATYEEVTNIVTEIVALAEKCCVEGADPDCYTTESSALSVKSCDPNAVFPKHPGTAACCTEEGLARKLCLAALKHPPKEFFTYVEPQNDELCEAFKKDPRGFADRFLYEYSTDHSHTPMPLLLASATTYLSMVGTCCVHPQPTVCFLKERLERKPLQGLVHLSHKACSRYELFGKEKTTLSYLITFTQKSPNASFEDVLSLAEGASELLSKCCDSLEEDCLQRGVLAHTSNICNKLSAHDERIQNCCSEKNDLTKYLCIYFLPWAKQVADSQDTKGTEEALCGEDREREIYQNIHHLAQSFTHAPEAILTTYYDIIHDMANACCSSPDVHACFTLKRQERTVEFHDLLSKGNALCADYTEHPFLEFKKRLRENYHKLFTTATEDEISALVERKATFASTCCLSNAPPRYCGLKVRDKIVHLCTHDVCVKN</sequence>
<dbReference type="PRINTS" id="PR00804">
    <property type="entry name" value="VITAMNDBNDNG"/>
</dbReference>
<dbReference type="InterPro" id="IPR015247">
    <property type="entry name" value="VitD-bind_III"/>
</dbReference>
<keyword evidence="6 14" id="KW-0732">Signal</keyword>
<evidence type="ECO:0000256" key="7">
    <source>
        <dbReference type="ARBA" id="ARBA00022737"/>
    </source>
</evidence>
<dbReference type="SMART" id="SM00103">
    <property type="entry name" value="ALBUMIN"/>
    <property type="match status" value="2"/>
</dbReference>
<dbReference type="PRINTS" id="PR00802">
    <property type="entry name" value="SERUMALBUMIN"/>
</dbReference>
<evidence type="ECO:0000256" key="11">
    <source>
        <dbReference type="ARBA" id="ARBA00029834"/>
    </source>
</evidence>
<proteinExistence type="predicted"/>
<organism evidence="16 17">
    <name type="scientific">Pogona vitticeps</name>
    <name type="common">central bearded dragon</name>
    <dbReference type="NCBI Taxonomy" id="103695"/>
    <lineage>
        <taxon>Eukaryota</taxon>
        <taxon>Metazoa</taxon>
        <taxon>Chordata</taxon>
        <taxon>Craniata</taxon>
        <taxon>Vertebrata</taxon>
        <taxon>Euteleostomi</taxon>
        <taxon>Lepidosauria</taxon>
        <taxon>Squamata</taxon>
        <taxon>Bifurcata</taxon>
        <taxon>Unidentata</taxon>
        <taxon>Episquamata</taxon>
        <taxon>Toxicofera</taxon>
        <taxon>Iguania</taxon>
        <taxon>Acrodonta</taxon>
        <taxon>Agamidae</taxon>
        <taxon>Amphibolurinae</taxon>
        <taxon>Pogona</taxon>
    </lineage>
</organism>
<evidence type="ECO:0000313" key="16">
    <source>
        <dbReference type="Proteomes" id="UP001652642"/>
    </source>
</evidence>
<gene>
    <name evidence="17" type="primary">GC</name>
</gene>
<evidence type="ECO:0000256" key="4">
    <source>
        <dbReference type="ARBA" id="ARBA00022448"/>
    </source>
</evidence>
<dbReference type="PROSITE" id="PS51438">
    <property type="entry name" value="ALBUMIN_2"/>
    <property type="match status" value="2"/>
</dbReference>
<dbReference type="Gene3D" id="1.10.246.10">
    <property type="match status" value="5"/>
</dbReference>
<evidence type="ECO:0000256" key="9">
    <source>
        <dbReference type="ARBA" id="ARBA00023157"/>
    </source>
</evidence>
<keyword evidence="16" id="KW-1185">Reference proteome</keyword>
<dbReference type="SUPFAM" id="SSF48552">
    <property type="entry name" value="Serum albumin-like"/>
    <property type="match status" value="3"/>
</dbReference>
<protein>
    <recommendedName>
        <fullName evidence="3">Vitamin D-binding protein</fullName>
    </recommendedName>
    <alternativeName>
        <fullName evidence="11">Gc-globulin</fullName>
    </alternativeName>
    <alternativeName>
        <fullName evidence="12">Group-specific component</fullName>
    </alternativeName>
</protein>
<evidence type="ECO:0000256" key="1">
    <source>
        <dbReference type="ARBA" id="ARBA00002354"/>
    </source>
</evidence>
<evidence type="ECO:0000256" key="8">
    <source>
        <dbReference type="ARBA" id="ARBA00022897"/>
    </source>
</evidence>
<keyword evidence="9" id="KW-1015">Disulfide bond</keyword>